<evidence type="ECO:0000256" key="2">
    <source>
        <dbReference type="SAM" id="Phobius"/>
    </source>
</evidence>
<accession>A0ABN9VDW4</accession>
<evidence type="ECO:0000256" key="1">
    <source>
        <dbReference type="SAM" id="MobiDB-lite"/>
    </source>
</evidence>
<keyword evidence="2" id="KW-0472">Membrane</keyword>
<keyword evidence="4" id="KW-1185">Reference proteome</keyword>
<sequence length="299" mass="33857">MADYSKWDKLVDSGDEAEPGQLSRQEQCEMHLVRQEEMQQWLRRQIARLDEPGAKRAPGRHPAASSSFDDDVYGGSSGPPELDKFEAAPVRKLTKEERKIVAMFCVVSHFDDGQTNLERHPQMLDLVRHNRWLEEDPGTLELLCRIQASSLKRSGKKQDGPQEDPQEARMRDMLVSGMNTLAGAKKCKLPGGLLEMITAICTPTTDKAREMRVKWQKKEYAKEALLESMFPELRDSRDALDDVGGWKDILMFAGIFLLLIFGTVADCTHALHANLRESEKRILGDTVRVQVALRRADPE</sequence>
<keyword evidence="2" id="KW-1133">Transmembrane helix</keyword>
<feature type="region of interest" description="Disordered" evidence="1">
    <location>
        <begin position="1"/>
        <end position="26"/>
    </location>
</feature>
<reference evidence="3" key="1">
    <citation type="submission" date="2023-10" db="EMBL/GenBank/DDBJ databases">
        <authorList>
            <person name="Chen Y."/>
            <person name="Shah S."/>
            <person name="Dougan E. K."/>
            <person name="Thang M."/>
            <person name="Chan C."/>
        </authorList>
    </citation>
    <scope>NUCLEOTIDE SEQUENCE [LARGE SCALE GENOMIC DNA]</scope>
</reference>
<organism evidence="3 4">
    <name type="scientific">Prorocentrum cordatum</name>
    <dbReference type="NCBI Taxonomy" id="2364126"/>
    <lineage>
        <taxon>Eukaryota</taxon>
        <taxon>Sar</taxon>
        <taxon>Alveolata</taxon>
        <taxon>Dinophyceae</taxon>
        <taxon>Prorocentrales</taxon>
        <taxon>Prorocentraceae</taxon>
        <taxon>Prorocentrum</taxon>
    </lineage>
</organism>
<protein>
    <submittedName>
        <fullName evidence="3">Uncharacterized protein</fullName>
    </submittedName>
</protein>
<gene>
    <name evidence="3" type="ORF">PCOR1329_LOCUS57096</name>
</gene>
<feature type="compositionally biased region" description="Basic and acidic residues" evidence="1">
    <location>
        <begin position="1"/>
        <end position="12"/>
    </location>
</feature>
<dbReference type="Proteomes" id="UP001189429">
    <property type="component" value="Unassembled WGS sequence"/>
</dbReference>
<comment type="caution">
    <text evidence="3">The sequence shown here is derived from an EMBL/GenBank/DDBJ whole genome shotgun (WGS) entry which is preliminary data.</text>
</comment>
<feature type="transmembrane region" description="Helical" evidence="2">
    <location>
        <begin position="249"/>
        <end position="271"/>
    </location>
</feature>
<keyword evidence="2" id="KW-0812">Transmembrane</keyword>
<evidence type="ECO:0000313" key="4">
    <source>
        <dbReference type="Proteomes" id="UP001189429"/>
    </source>
</evidence>
<evidence type="ECO:0000313" key="3">
    <source>
        <dbReference type="EMBL" id="CAK0871192.1"/>
    </source>
</evidence>
<dbReference type="EMBL" id="CAUYUJ010017044">
    <property type="protein sequence ID" value="CAK0871192.1"/>
    <property type="molecule type" value="Genomic_DNA"/>
</dbReference>
<name>A0ABN9VDW4_9DINO</name>
<proteinExistence type="predicted"/>
<feature type="region of interest" description="Disordered" evidence="1">
    <location>
        <begin position="46"/>
        <end position="83"/>
    </location>
</feature>